<proteinExistence type="predicted"/>
<protein>
    <submittedName>
        <fullName evidence="1">32143_t:CDS:1</fullName>
    </submittedName>
</protein>
<accession>A0ACA9Q6M7</accession>
<name>A0ACA9Q6M7_9GLOM</name>
<gene>
    <name evidence="1" type="ORF">RPERSI_LOCUS12698</name>
</gene>
<dbReference type="Proteomes" id="UP000789920">
    <property type="component" value="Unassembled WGS sequence"/>
</dbReference>
<comment type="caution">
    <text evidence="1">The sequence shown here is derived from an EMBL/GenBank/DDBJ whole genome shotgun (WGS) entry which is preliminary data.</text>
</comment>
<organism evidence="1 2">
    <name type="scientific">Racocetra persica</name>
    <dbReference type="NCBI Taxonomy" id="160502"/>
    <lineage>
        <taxon>Eukaryota</taxon>
        <taxon>Fungi</taxon>
        <taxon>Fungi incertae sedis</taxon>
        <taxon>Mucoromycota</taxon>
        <taxon>Glomeromycotina</taxon>
        <taxon>Glomeromycetes</taxon>
        <taxon>Diversisporales</taxon>
        <taxon>Gigasporaceae</taxon>
        <taxon>Racocetra</taxon>
    </lineage>
</organism>
<keyword evidence="2" id="KW-1185">Reference proteome</keyword>
<dbReference type="EMBL" id="CAJVQC010027404">
    <property type="protein sequence ID" value="CAG8736365.1"/>
    <property type="molecule type" value="Genomic_DNA"/>
</dbReference>
<sequence length="88" mass="9864">ESEDTSDSILKYNSDSISVTLFESSALYNKYSISSSNLKRTTLLYTSKSLYSSELLTLDNSKNLTLPSDSFTYSDPSNVNFSQNTKKH</sequence>
<reference evidence="1" key="1">
    <citation type="submission" date="2021-06" db="EMBL/GenBank/DDBJ databases">
        <authorList>
            <person name="Kallberg Y."/>
            <person name="Tangrot J."/>
            <person name="Rosling A."/>
        </authorList>
    </citation>
    <scope>NUCLEOTIDE SEQUENCE</scope>
    <source>
        <strain evidence="1">MA461A</strain>
    </source>
</reference>
<evidence type="ECO:0000313" key="1">
    <source>
        <dbReference type="EMBL" id="CAG8736365.1"/>
    </source>
</evidence>
<evidence type="ECO:0000313" key="2">
    <source>
        <dbReference type="Proteomes" id="UP000789920"/>
    </source>
</evidence>
<feature type="non-terminal residue" evidence="1">
    <location>
        <position position="1"/>
    </location>
</feature>
<feature type="non-terminal residue" evidence="1">
    <location>
        <position position="88"/>
    </location>
</feature>